<gene>
    <name evidence="1" type="ORF">UC35_10795</name>
</gene>
<accession>A0A127JZM9</accession>
<reference evidence="1 2" key="1">
    <citation type="journal article" date="2014" name="Int. J. Syst. Evol. Microbiol.">
        <title>Ramlibacter solisilvae sp. nov., isolated from forest soil, and emended description of the genus Ramlibacter.</title>
        <authorList>
            <person name="Lee H.J."/>
            <person name="Lee S.H."/>
            <person name="Lee S.S."/>
            <person name="Lee J.S."/>
            <person name="Kim Y."/>
            <person name="Kim S.C."/>
            <person name="Jeon C.O."/>
        </authorList>
    </citation>
    <scope>NUCLEOTIDE SEQUENCE [LARGE SCALE GENOMIC DNA]</scope>
    <source>
        <strain evidence="1 2">5-10</strain>
    </source>
</reference>
<dbReference type="EMBL" id="CP010951">
    <property type="protein sequence ID" value="AMO25379.1"/>
    <property type="molecule type" value="Genomic_DNA"/>
</dbReference>
<dbReference type="Proteomes" id="UP000070433">
    <property type="component" value="Chromosome"/>
</dbReference>
<evidence type="ECO:0000313" key="1">
    <source>
        <dbReference type="EMBL" id="AMO25379.1"/>
    </source>
</evidence>
<protein>
    <submittedName>
        <fullName evidence="1">Uncharacterized protein</fullName>
    </submittedName>
</protein>
<dbReference type="OrthoDB" id="161480at2"/>
<proteinExistence type="predicted"/>
<dbReference type="AlphaFoldDB" id="A0A127JZM9"/>
<dbReference type="RefSeq" id="WP_061503788.1">
    <property type="nucleotide sequence ID" value="NZ_CP010951.1"/>
</dbReference>
<organism evidence="1 2">
    <name type="scientific">Ramlibacter tataouinensis</name>
    <dbReference type="NCBI Taxonomy" id="94132"/>
    <lineage>
        <taxon>Bacteria</taxon>
        <taxon>Pseudomonadati</taxon>
        <taxon>Pseudomonadota</taxon>
        <taxon>Betaproteobacteria</taxon>
        <taxon>Burkholderiales</taxon>
        <taxon>Comamonadaceae</taxon>
        <taxon>Ramlibacter</taxon>
    </lineage>
</organism>
<sequence>MRRTIWTPTLSWLAAVSVALALALAAPSETNVMGRLPTLFAKRLDQQQVVLPHQLPAERTLALVAFTRHQRAEIDSWIQGLRLDQDTSIPWFRMSVVNDPGSESARTAIENKLLARHPSESERSRLVPVFTDRQAFARAAGISGTERASILVLDRQGKVLARAEGKYDEAKAQALRETLLARND</sequence>
<keyword evidence="2" id="KW-1185">Reference proteome</keyword>
<name>A0A127JZM9_9BURK</name>
<evidence type="ECO:0000313" key="2">
    <source>
        <dbReference type="Proteomes" id="UP000070433"/>
    </source>
</evidence>